<dbReference type="PANTHER" id="PTHR30092">
    <property type="entry name" value="INNER MEMBRANE PROTEIN CRED"/>
    <property type="match status" value="1"/>
</dbReference>
<keyword evidence="3" id="KW-1185">Reference proteome</keyword>
<protein>
    <submittedName>
        <fullName evidence="2">Cell envelope integrity protein CreD</fullName>
    </submittedName>
</protein>
<feature type="transmembrane region" description="Helical" evidence="1">
    <location>
        <begin position="118"/>
        <end position="136"/>
    </location>
</feature>
<dbReference type="RefSeq" id="WP_137260175.1">
    <property type="nucleotide sequence ID" value="NZ_SZQL01000001.1"/>
</dbReference>
<feature type="transmembrane region" description="Helical" evidence="1">
    <location>
        <begin position="80"/>
        <end position="98"/>
    </location>
</feature>
<feature type="transmembrane region" description="Helical" evidence="1">
    <location>
        <begin position="473"/>
        <end position="491"/>
    </location>
</feature>
<dbReference type="AlphaFoldDB" id="A0A4U3L978"/>
<organism evidence="2 3">
    <name type="scientific">Ilyomonas limi</name>
    <dbReference type="NCBI Taxonomy" id="2575867"/>
    <lineage>
        <taxon>Bacteria</taxon>
        <taxon>Pseudomonadati</taxon>
        <taxon>Bacteroidota</taxon>
        <taxon>Chitinophagia</taxon>
        <taxon>Chitinophagales</taxon>
        <taxon>Chitinophagaceae</taxon>
        <taxon>Ilyomonas</taxon>
    </lineage>
</organism>
<dbReference type="Pfam" id="PF06123">
    <property type="entry name" value="CreD"/>
    <property type="match status" value="1"/>
</dbReference>
<feature type="transmembrane region" description="Helical" evidence="1">
    <location>
        <begin position="553"/>
        <end position="571"/>
    </location>
</feature>
<feature type="transmembrane region" description="Helical" evidence="1">
    <location>
        <begin position="187"/>
        <end position="208"/>
    </location>
</feature>
<dbReference type="EMBL" id="SZQL01000001">
    <property type="protein sequence ID" value="TKK71935.1"/>
    <property type="molecule type" value="Genomic_DNA"/>
</dbReference>
<evidence type="ECO:0000313" key="2">
    <source>
        <dbReference type="EMBL" id="TKK71935.1"/>
    </source>
</evidence>
<gene>
    <name evidence="2" type="primary">creD</name>
    <name evidence="2" type="ORF">FC093_02675</name>
</gene>
<feature type="transmembrane region" description="Helical" evidence="1">
    <location>
        <begin position="521"/>
        <end position="541"/>
    </location>
</feature>
<keyword evidence="1" id="KW-0472">Membrane</keyword>
<evidence type="ECO:0000256" key="1">
    <source>
        <dbReference type="SAM" id="Phobius"/>
    </source>
</evidence>
<name>A0A4U3L978_9BACT</name>
<comment type="caution">
    <text evidence="2">The sequence shown here is derived from an EMBL/GenBank/DDBJ whole genome shotgun (WGS) entry which is preliminary data.</text>
</comment>
<dbReference type="Proteomes" id="UP000305848">
    <property type="component" value="Unassembled WGS sequence"/>
</dbReference>
<dbReference type="OrthoDB" id="9791851at2"/>
<sequence length="618" mass="67836">MNTTKYTDSNIATRLWLSTAAVFAAGAFIYSLFNGELQVAVIFITLGFVVACAGSLPAYLVLYKVVKPIMQRTISLQQKFTLLAVTCFLITLGYAFLPACSELNAYNNSYNWQQFFEALGAISGVLFAASIAAIYLNRKAISSYFSQDIYTSPPTYSSIQPNTINMEQYGQTVLETKPTAQSVQNKILIKAGVTAALILLMLIPVSFIQNLITERQKRQETIVKEVSSKWASAQTITTPYIVIPYYTDSISENSKRNLILLPDNLNVKSNVLPVERARSIYNVLLYRSGIDISGNFHFSLPKEIDAAKLLLSEAQLCVGISDFKGIEQQVTARVGNTDVVMTPGLPVSLDTNGLAAPLALNAGDLASNTPFSMSLHIKGSKQLHFIPLSTNSNFEVASPWQNPSFDGSVIPVDKNAGNNNTGFNARWSFNSANLPFTNVLLGKAIKPYDDLAFGVSLVQPADQYAKTMRSVKYAILIIGLTFALFFIIELLQRQPVHPVQYVLVGLALVIFYSLLVSISEFILFSHAYFIAASATVVLIALYTKSHFKSWKTAGIFFGILAGLYAFIYVLISLEDTALLVGSIALFVVLAIVMYASRKINWYRPALVQDSNQLTAPAV</sequence>
<feature type="transmembrane region" description="Helical" evidence="1">
    <location>
        <begin position="498"/>
        <end position="515"/>
    </location>
</feature>
<dbReference type="PANTHER" id="PTHR30092:SF0">
    <property type="entry name" value="INNER MEMBRANE PROTEIN CRED"/>
    <property type="match status" value="1"/>
</dbReference>
<keyword evidence="1" id="KW-0812">Transmembrane</keyword>
<keyword evidence="1" id="KW-1133">Transmembrane helix</keyword>
<feature type="transmembrane region" description="Helical" evidence="1">
    <location>
        <begin position="12"/>
        <end position="33"/>
    </location>
</feature>
<dbReference type="InterPro" id="IPR010364">
    <property type="entry name" value="Uncharacterised_IM_CreD"/>
</dbReference>
<accession>A0A4U3L978</accession>
<dbReference type="GO" id="GO:0005886">
    <property type="term" value="C:plasma membrane"/>
    <property type="evidence" value="ECO:0007669"/>
    <property type="project" value="TreeGrafter"/>
</dbReference>
<reference evidence="2 3" key="1">
    <citation type="submission" date="2019-05" db="EMBL/GenBank/DDBJ databases">
        <title>Panacibacter sp. strain 17mud1-8 Genome sequencing and assembly.</title>
        <authorList>
            <person name="Chhetri G."/>
        </authorList>
    </citation>
    <scope>NUCLEOTIDE SEQUENCE [LARGE SCALE GENOMIC DNA]</scope>
    <source>
        <strain evidence="2 3">17mud1-8</strain>
    </source>
</reference>
<feature type="transmembrane region" description="Helical" evidence="1">
    <location>
        <begin position="577"/>
        <end position="595"/>
    </location>
</feature>
<feature type="transmembrane region" description="Helical" evidence="1">
    <location>
        <begin position="39"/>
        <end position="60"/>
    </location>
</feature>
<proteinExistence type="predicted"/>
<dbReference type="NCBIfam" id="NF008712">
    <property type="entry name" value="PRK11715.1-1"/>
    <property type="match status" value="1"/>
</dbReference>
<evidence type="ECO:0000313" key="3">
    <source>
        <dbReference type="Proteomes" id="UP000305848"/>
    </source>
</evidence>